<protein>
    <submittedName>
        <fullName evidence="1">Uncharacterized protein</fullName>
    </submittedName>
</protein>
<evidence type="ECO:0000313" key="1">
    <source>
        <dbReference type="EMBL" id="MBB6136506.1"/>
    </source>
</evidence>
<keyword evidence="2" id="KW-1185">Reference proteome</keyword>
<dbReference type="AlphaFoldDB" id="A0A7W9X4U5"/>
<accession>A0A7W9X4U5</accession>
<organism evidence="1 2">
    <name type="scientific">Massilia aurea</name>
    <dbReference type="NCBI Taxonomy" id="373040"/>
    <lineage>
        <taxon>Bacteria</taxon>
        <taxon>Pseudomonadati</taxon>
        <taxon>Pseudomonadota</taxon>
        <taxon>Betaproteobacteria</taxon>
        <taxon>Burkholderiales</taxon>
        <taxon>Oxalobacteraceae</taxon>
        <taxon>Telluria group</taxon>
        <taxon>Massilia</taxon>
    </lineage>
</organism>
<dbReference type="EMBL" id="JACHBX010000006">
    <property type="protein sequence ID" value="MBB6136506.1"/>
    <property type="molecule type" value="Genomic_DNA"/>
</dbReference>
<name>A0A7W9X4U5_9BURK</name>
<evidence type="ECO:0000313" key="2">
    <source>
        <dbReference type="Proteomes" id="UP000540787"/>
    </source>
</evidence>
<comment type="caution">
    <text evidence="1">The sequence shown here is derived from an EMBL/GenBank/DDBJ whole genome shotgun (WGS) entry which is preliminary data.</text>
</comment>
<reference evidence="1 2" key="1">
    <citation type="submission" date="2020-08" db="EMBL/GenBank/DDBJ databases">
        <title>The Agave Microbiome: Exploring the role of microbial communities in plant adaptations to desert environments.</title>
        <authorList>
            <person name="Partida-Martinez L.P."/>
        </authorList>
    </citation>
    <scope>NUCLEOTIDE SEQUENCE [LARGE SCALE GENOMIC DNA]</scope>
    <source>
        <strain evidence="1 2">AT3.2</strain>
    </source>
</reference>
<gene>
    <name evidence="1" type="ORF">HD842_004684</name>
</gene>
<proteinExistence type="predicted"/>
<dbReference type="RefSeq" id="WP_183558338.1">
    <property type="nucleotide sequence ID" value="NZ_JACHBX010000006.1"/>
</dbReference>
<sequence length="304" mass="34766">MQSAPFELSQSQKIQVTLLYLYASFDYLKELRLKLQGLMVAVDPTLDLSKMQRRNSLITASQRGAREMSENWRNDACSILMHFERSVEGQMTERASDSFSITIANECERSLREISLAWMTPDEQDNFDNQFQAISWHARQLDDTVSQHQRAGRWDDFSLMLAASECKHDIDRADSLRLRPDILGVSGTTPARTGVYLPLDDPYGTPQFCWTGNPQGVLLDCNTFNELGLEALASIGRDDLWINKSRMLEFARRHANDPRLTQDPFFDDSISDEDLAPSLVARNAFTNRSCRWMYVEQIHGALKN</sequence>
<dbReference type="Proteomes" id="UP000540787">
    <property type="component" value="Unassembled WGS sequence"/>
</dbReference>